<dbReference type="GO" id="GO:0017000">
    <property type="term" value="P:antibiotic biosynthetic process"/>
    <property type="evidence" value="ECO:0007669"/>
    <property type="project" value="InterPro"/>
</dbReference>
<dbReference type="Gene3D" id="1.10.439.10">
    <property type="entry name" value="Penicillin Amidohydrolase, domain 1"/>
    <property type="match status" value="1"/>
</dbReference>
<evidence type="ECO:0000256" key="1">
    <source>
        <dbReference type="ARBA" id="ARBA00006586"/>
    </source>
</evidence>
<comment type="similarity">
    <text evidence="1">Belongs to the peptidase S45 family.</text>
</comment>
<dbReference type="Pfam" id="PF01804">
    <property type="entry name" value="Penicil_amidase"/>
    <property type="match status" value="1"/>
</dbReference>
<dbReference type="InterPro" id="IPR023343">
    <property type="entry name" value="Penicillin_amidase_dom1"/>
</dbReference>
<dbReference type="PANTHER" id="PTHR34218">
    <property type="entry name" value="PEPTIDASE S45 PENICILLIN AMIDASE"/>
    <property type="match status" value="1"/>
</dbReference>
<accession>A0A382S1M0</accession>
<feature type="transmembrane region" description="Helical" evidence="2">
    <location>
        <begin position="12"/>
        <end position="34"/>
    </location>
</feature>
<dbReference type="AlphaFoldDB" id="A0A382S1M0"/>
<dbReference type="SUPFAM" id="SSF56235">
    <property type="entry name" value="N-terminal nucleophile aminohydrolases (Ntn hydrolases)"/>
    <property type="match status" value="1"/>
</dbReference>
<dbReference type="InterPro" id="IPR002692">
    <property type="entry name" value="S45"/>
</dbReference>
<organism evidence="3">
    <name type="scientific">marine metagenome</name>
    <dbReference type="NCBI Taxonomy" id="408172"/>
    <lineage>
        <taxon>unclassified sequences</taxon>
        <taxon>metagenomes</taxon>
        <taxon>ecological metagenomes</taxon>
    </lineage>
</organism>
<name>A0A382S1M0_9ZZZZ</name>
<feature type="non-terminal residue" evidence="3">
    <location>
        <position position="104"/>
    </location>
</feature>
<evidence type="ECO:0008006" key="4">
    <source>
        <dbReference type="Google" id="ProtNLM"/>
    </source>
</evidence>
<keyword evidence="2" id="KW-1133">Transmembrane helix</keyword>
<reference evidence="3" key="1">
    <citation type="submission" date="2018-05" db="EMBL/GenBank/DDBJ databases">
        <authorList>
            <person name="Lanie J.A."/>
            <person name="Ng W.-L."/>
            <person name="Kazmierczak K.M."/>
            <person name="Andrzejewski T.M."/>
            <person name="Davidsen T.M."/>
            <person name="Wayne K.J."/>
            <person name="Tettelin H."/>
            <person name="Glass J.I."/>
            <person name="Rusch D."/>
            <person name="Podicherti R."/>
            <person name="Tsui H.-C.T."/>
            <person name="Winkler M.E."/>
        </authorList>
    </citation>
    <scope>NUCLEOTIDE SEQUENCE</scope>
</reference>
<gene>
    <name evidence="3" type="ORF">METZ01_LOCUS355902</name>
</gene>
<keyword evidence="2" id="KW-0812">Transmembrane</keyword>
<dbReference type="InterPro" id="IPR029055">
    <property type="entry name" value="Ntn_hydrolases_N"/>
</dbReference>
<proteinExistence type="inferred from homology"/>
<dbReference type="EMBL" id="UINC01125307">
    <property type="protein sequence ID" value="SVD03048.1"/>
    <property type="molecule type" value="Genomic_DNA"/>
</dbReference>
<keyword evidence="2" id="KW-0472">Membrane</keyword>
<dbReference type="GO" id="GO:0016811">
    <property type="term" value="F:hydrolase activity, acting on carbon-nitrogen (but not peptide) bonds, in linear amides"/>
    <property type="evidence" value="ECO:0007669"/>
    <property type="project" value="InterPro"/>
</dbReference>
<evidence type="ECO:0000313" key="3">
    <source>
        <dbReference type="EMBL" id="SVD03048.1"/>
    </source>
</evidence>
<evidence type="ECO:0000256" key="2">
    <source>
        <dbReference type="SAM" id="Phobius"/>
    </source>
</evidence>
<sequence length="104" mass="12515">MRNYLIKKDLFYEVFFLYLNVKKLLFIVFFLTLFSCSKSQNINGLEEEVEVLRDKYGINHIYANNENDLFFMQGYLAAKDRLFQFEIWRRQATGTVSEIFGEEE</sequence>
<dbReference type="PANTHER" id="PTHR34218:SF4">
    <property type="entry name" value="ACYL-HOMOSERINE LACTONE ACYLASE QUIP"/>
    <property type="match status" value="1"/>
</dbReference>
<protein>
    <recommendedName>
        <fullName evidence="4">Penicillin acylase family protein</fullName>
    </recommendedName>
</protein>